<dbReference type="SUPFAM" id="SSF51695">
    <property type="entry name" value="PLC-like phosphodiesterases"/>
    <property type="match status" value="1"/>
</dbReference>
<dbReference type="InterPro" id="IPR051057">
    <property type="entry name" value="PI-PLC_domain"/>
</dbReference>
<reference evidence="2 3" key="1">
    <citation type="journal article" date="2015" name="Fungal Genet. Biol.">
        <title>Evolution of novel wood decay mechanisms in Agaricales revealed by the genome sequences of Fistulina hepatica and Cylindrobasidium torrendii.</title>
        <authorList>
            <person name="Floudas D."/>
            <person name="Held B.W."/>
            <person name="Riley R."/>
            <person name="Nagy L.G."/>
            <person name="Koehler G."/>
            <person name="Ransdell A.S."/>
            <person name="Younus H."/>
            <person name="Chow J."/>
            <person name="Chiniquy J."/>
            <person name="Lipzen A."/>
            <person name="Tritt A."/>
            <person name="Sun H."/>
            <person name="Haridas S."/>
            <person name="LaButti K."/>
            <person name="Ohm R.A."/>
            <person name="Kues U."/>
            <person name="Blanchette R.A."/>
            <person name="Grigoriev I.V."/>
            <person name="Minto R.E."/>
            <person name="Hibbett D.S."/>
        </authorList>
    </citation>
    <scope>NUCLEOTIDE SEQUENCE [LARGE SCALE GENOMIC DNA]</scope>
    <source>
        <strain evidence="2 3">ATCC 64428</strain>
    </source>
</reference>
<dbReference type="GO" id="GO:0006629">
    <property type="term" value="P:lipid metabolic process"/>
    <property type="evidence" value="ECO:0007669"/>
    <property type="project" value="InterPro"/>
</dbReference>
<protein>
    <submittedName>
        <fullName evidence="2">PLC-like phosphodiesterase</fullName>
    </submittedName>
</protein>
<feature type="chain" id="PRO_5002316199" evidence="1">
    <location>
        <begin position="21"/>
        <end position="352"/>
    </location>
</feature>
<dbReference type="Gene3D" id="3.20.20.190">
    <property type="entry name" value="Phosphatidylinositol (PI) phosphodiesterase"/>
    <property type="match status" value="1"/>
</dbReference>
<organism evidence="2 3">
    <name type="scientific">Fistulina hepatica ATCC 64428</name>
    <dbReference type="NCBI Taxonomy" id="1128425"/>
    <lineage>
        <taxon>Eukaryota</taxon>
        <taxon>Fungi</taxon>
        <taxon>Dikarya</taxon>
        <taxon>Basidiomycota</taxon>
        <taxon>Agaricomycotina</taxon>
        <taxon>Agaricomycetes</taxon>
        <taxon>Agaricomycetidae</taxon>
        <taxon>Agaricales</taxon>
        <taxon>Fistulinaceae</taxon>
        <taxon>Fistulina</taxon>
    </lineage>
</organism>
<sequence>MKHFSLAQVALPLLLSTTRAFSSAPARRATTCNGYSEFCDRSYGNISFVGAHDSYAVGTDDLAANQDYGVTQQLNDGIRMLQLQAHNLSGTIELCHTSCDLYDGGSLEKYLTTVKTWMDGNTTDVVSILIVNYDNLAATAYQSVYEAVGLDTLSFSPSNASLAYTAWPTLGEMIGNGTRLVTYLDNQADYASVSWLLDEFTNIWETAYDVTSTDFNCNVNRSKGDSSDSSTEMYLINHFLDESILGELVPDVAAANQTNAVNGTGSLGTQVDTCETEWGRPPNFMLVDYYEYGNGSVFEVAATINGVKYDPTVAVPTPKSSSSSSSGTPRQLNSGLVVVVASVLAGSILAAI</sequence>
<dbReference type="OrthoDB" id="7984201at2759"/>
<dbReference type="EMBL" id="KN881666">
    <property type="protein sequence ID" value="KIY51257.1"/>
    <property type="molecule type" value="Genomic_DNA"/>
</dbReference>
<keyword evidence="3" id="KW-1185">Reference proteome</keyword>
<accession>A0A0D7AI49</accession>
<evidence type="ECO:0000313" key="2">
    <source>
        <dbReference type="EMBL" id="KIY51257.1"/>
    </source>
</evidence>
<name>A0A0D7AI49_9AGAR</name>
<evidence type="ECO:0000313" key="3">
    <source>
        <dbReference type="Proteomes" id="UP000054144"/>
    </source>
</evidence>
<keyword evidence="1" id="KW-0732">Signal</keyword>
<dbReference type="InterPro" id="IPR017946">
    <property type="entry name" value="PLC-like_Pdiesterase_TIM-brl"/>
</dbReference>
<evidence type="ECO:0000256" key="1">
    <source>
        <dbReference type="SAM" id="SignalP"/>
    </source>
</evidence>
<dbReference type="AlphaFoldDB" id="A0A0D7AI49"/>
<gene>
    <name evidence="2" type="ORF">FISHEDRAFT_70899</name>
</gene>
<dbReference type="GO" id="GO:0008081">
    <property type="term" value="F:phosphoric diester hydrolase activity"/>
    <property type="evidence" value="ECO:0007669"/>
    <property type="project" value="InterPro"/>
</dbReference>
<dbReference type="PANTHER" id="PTHR13593">
    <property type="match status" value="1"/>
</dbReference>
<feature type="signal peptide" evidence="1">
    <location>
        <begin position="1"/>
        <end position="20"/>
    </location>
</feature>
<proteinExistence type="predicted"/>
<dbReference type="Pfam" id="PF26146">
    <property type="entry name" value="PI-PLC_X"/>
    <property type="match status" value="1"/>
</dbReference>
<dbReference type="PANTHER" id="PTHR13593:SF140">
    <property type="entry name" value="PLC-LIKE PHOSPHODIESTERASE"/>
    <property type="match status" value="1"/>
</dbReference>
<dbReference type="Proteomes" id="UP000054144">
    <property type="component" value="Unassembled WGS sequence"/>
</dbReference>